<gene>
    <name evidence="3" type="ORF">HT576_12700</name>
    <name evidence="4" type="ORF">HTZ84_08250</name>
</gene>
<dbReference type="InterPro" id="IPR006016">
    <property type="entry name" value="UspA"/>
</dbReference>
<evidence type="ECO:0000256" key="1">
    <source>
        <dbReference type="ARBA" id="ARBA00008791"/>
    </source>
</evidence>
<dbReference type="EMBL" id="JABUQZ010000001">
    <property type="protein sequence ID" value="NUC72302.1"/>
    <property type="molecule type" value="Genomic_DNA"/>
</dbReference>
<sequence length="208" mass="22431">MYQDVLIPTDGSDGTRQSIDHGMAIAQQFGATIHALSVVPEGPLGTLQNDTAIAAADRAVERVEREATRKGVEAVTAVEQGVPHEEILEYADEHDVDMIVMGTQGRTGLDRVLVGSVTERVVRMADVPVVTVRLTENVRIDDADEAVRIAREALAEEDGSLDPAEITVLEEPHRTSASWIVPLETATDTVHVHVDAVSGEARTAKRPE</sequence>
<dbReference type="RefSeq" id="WP_174680238.1">
    <property type="nucleotide sequence ID" value="NZ_JABUQZ010000001.1"/>
</dbReference>
<comment type="caution">
    <text evidence="3">The sequence shown here is derived from an EMBL/GenBank/DDBJ whole genome shotgun (WGS) entry which is preliminary data.</text>
</comment>
<evidence type="ECO:0000313" key="4">
    <source>
        <dbReference type="EMBL" id="NUC72302.1"/>
    </source>
</evidence>
<accession>A0A8J8KF23</accession>
<dbReference type="AlphaFoldDB" id="A0A8J8KF23"/>
<evidence type="ECO:0000259" key="2">
    <source>
        <dbReference type="Pfam" id="PF00582"/>
    </source>
</evidence>
<dbReference type="Proteomes" id="UP000728647">
    <property type="component" value="Unassembled WGS sequence"/>
</dbReference>
<dbReference type="InterPro" id="IPR006015">
    <property type="entry name" value="Universal_stress_UspA"/>
</dbReference>
<dbReference type="EMBL" id="JABURA010000001">
    <property type="protein sequence ID" value="NUB91873.1"/>
    <property type="molecule type" value="Genomic_DNA"/>
</dbReference>
<dbReference type="PANTHER" id="PTHR46268">
    <property type="entry name" value="STRESS RESPONSE PROTEIN NHAX"/>
    <property type="match status" value="1"/>
</dbReference>
<dbReference type="InterPro" id="IPR014729">
    <property type="entry name" value="Rossmann-like_a/b/a_fold"/>
</dbReference>
<evidence type="ECO:0000313" key="3">
    <source>
        <dbReference type="EMBL" id="NUB91873.1"/>
    </source>
</evidence>
<name>A0A8J8KF23_9EURY</name>
<proteinExistence type="inferred from homology"/>
<comment type="similarity">
    <text evidence="1">Belongs to the universal stress protein A family.</text>
</comment>
<evidence type="ECO:0000313" key="6">
    <source>
        <dbReference type="Proteomes" id="UP001016761"/>
    </source>
</evidence>
<dbReference type="Gene3D" id="3.40.50.620">
    <property type="entry name" value="HUPs"/>
    <property type="match status" value="1"/>
</dbReference>
<dbReference type="Pfam" id="PF00582">
    <property type="entry name" value="Usp"/>
    <property type="match status" value="1"/>
</dbReference>
<reference evidence="3 6" key="1">
    <citation type="submission" date="2020-06" db="EMBL/GenBank/DDBJ databases">
        <title>Haloterrigena sp. nov., an extremely halophilic archaeon isolated from a saline sediment.</title>
        <authorList>
            <person name="Liu B.-B."/>
        </authorList>
    </citation>
    <scope>NUCLEOTIDE SEQUENCE</scope>
    <source>
        <strain evidence="3">SYSU A121-1</strain>
        <strain evidence="4 6">SYSU A558-1</strain>
    </source>
</reference>
<dbReference type="PANTHER" id="PTHR46268:SF6">
    <property type="entry name" value="UNIVERSAL STRESS PROTEIN UP12"/>
    <property type="match status" value="1"/>
</dbReference>
<evidence type="ECO:0000313" key="5">
    <source>
        <dbReference type="Proteomes" id="UP000728647"/>
    </source>
</evidence>
<dbReference type="SUPFAM" id="SSF52402">
    <property type="entry name" value="Adenine nucleotide alpha hydrolases-like"/>
    <property type="match status" value="1"/>
</dbReference>
<keyword evidence="6" id="KW-1185">Reference proteome</keyword>
<dbReference type="PRINTS" id="PR01438">
    <property type="entry name" value="UNVRSLSTRESS"/>
</dbReference>
<feature type="domain" description="UspA" evidence="2">
    <location>
        <begin position="1"/>
        <end position="133"/>
    </location>
</feature>
<protein>
    <submittedName>
        <fullName evidence="3">Universal stress protein</fullName>
    </submittedName>
</protein>
<dbReference type="CDD" id="cd00293">
    <property type="entry name" value="USP-like"/>
    <property type="match status" value="1"/>
</dbReference>
<organism evidence="3 5">
    <name type="scientific">Haloterrigena gelatinilytica</name>
    <dbReference type="NCBI Taxonomy" id="2741724"/>
    <lineage>
        <taxon>Archaea</taxon>
        <taxon>Methanobacteriati</taxon>
        <taxon>Methanobacteriota</taxon>
        <taxon>Stenosarchaea group</taxon>
        <taxon>Halobacteria</taxon>
        <taxon>Halobacteriales</taxon>
        <taxon>Natrialbaceae</taxon>
        <taxon>Haloterrigena</taxon>
    </lineage>
</organism>
<dbReference type="Proteomes" id="UP001016761">
    <property type="component" value="Unassembled WGS sequence"/>
</dbReference>
<dbReference type="OrthoDB" id="105697at2157"/>